<gene>
    <name evidence="9" type="ORF">LACBIDRAFT_298988</name>
</gene>
<dbReference type="RefSeq" id="XP_001882193.1">
    <property type="nucleotide sequence ID" value="XM_001882158.1"/>
</dbReference>
<dbReference type="FunCoup" id="B0DDS6">
    <property type="interactions" value="490"/>
</dbReference>
<proteinExistence type="inferred from homology"/>
<dbReference type="CDD" id="cd00060">
    <property type="entry name" value="FHA"/>
    <property type="match status" value="1"/>
</dbReference>
<dbReference type="SMART" id="SM00220">
    <property type="entry name" value="S_TKc"/>
    <property type="match status" value="1"/>
</dbReference>
<name>B0DDS6_LACBS</name>
<dbReference type="STRING" id="486041.B0DDS6"/>
<dbReference type="Pfam" id="PF00498">
    <property type="entry name" value="FHA"/>
    <property type="match status" value="1"/>
</dbReference>
<dbReference type="InterPro" id="IPR000719">
    <property type="entry name" value="Prot_kinase_dom"/>
</dbReference>
<dbReference type="GO" id="GO:0005524">
    <property type="term" value="F:ATP binding"/>
    <property type="evidence" value="ECO:0007669"/>
    <property type="project" value="UniProtKB-UniRule"/>
</dbReference>
<sequence>MEPTLEYQDDFQEEAEDYESQTQQETQSTQEASQNTIPDIDTESLWGYLQPCSADLFRLEFNHLQKTYTIGRNDKNLYVLPGVKVSNEHCKISWLDNSVVIEDLSSNGTFINGHKIGRGNKRVLVDGNEVAFGTPVAQPLTSHEDYRYIYRHTADLHTGGLYAEYDLSHELGRGAFATVVKGMSRATGEWVAVKMIHANKNQNEIERATQNAMFAREINIMQTLKHPNICEMKNVFFQTNGDIILELVEGGDLLEYILEREGVAEPEAKHITYQLCDALSYIHSKGILHRDLKPENILLTRDNPPQVKVADFGLAKLVNNLTIAKTMCGTPSYLAPEVVLQVNQEGYDNLVDSWSVGTIVFAMLTNVAPFNEDRTQQDIRIRIANRTIEWSALEERDLSFNAKDFVFALMQTDPRRRMTMTNSLHHDWLRSYVQPY</sequence>
<dbReference type="SUPFAM" id="SSF49879">
    <property type="entry name" value="SMAD/FHA domain"/>
    <property type="match status" value="1"/>
</dbReference>
<dbReference type="PROSITE" id="PS00107">
    <property type="entry name" value="PROTEIN_KINASE_ATP"/>
    <property type="match status" value="1"/>
</dbReference>
<accession>B0DDS6</accession>
<dbReference type="FunFam" id="1.10.510.10:FF:000571">
    <property type="entry name" value="Maternal embryonic leucine zipper kinase"/>
    <property type="match status" value="1"/>
</dbReference>
<dbReference type="Gene3D" id="2.60.200.20">
    <property type="match status" value="1"/>
</dbReference>
<dbReference type="Pfam" id="PF00069">
    <property type="entry name" value="Pkinase"/>
    <property type="match status" value="1"/>
</dbReference>
<dbReference type="GeneID" id="6077758"/>
<dbReference type="PROSITE" id="PS50006">
    <property type="entry name" value="FHA_DOMAIN"/>
    <property type="match status" value="1"/>
</dbReference>
<evidence type="ECO:0000256" key="6">
    <source>
        <dbReference type="SAM" id="MobiDB-lite"/>
    </source>
</evidence>
<keyword evidence="5" id="KW-0808">Transferase</keyword>
<feature type="compositionally biased region" description="Acidic residues" evidence="6">
    <location>
        <begin position="7"/>
        <end position="19"/>
    </location>
</feature>
<evidence type="ECO:0000256" key="4">
    <source>
        <dbReference type="PROSITE-ProRule" id="PRU10141"/>
    </source>
</evidence>
<evidence type="ECO:0000256" key="2">
    <source>
        <dbReference type="ARBA" id="ARBA00022741"/>
    </source>
</evidence>
<dbReference type="PANTHER" id="PTHR24347">
    <property type="entry name" value="SERINE/THREONINE-PROTEIN KINASE"/>
    <property type="match status" value="1"/>
</dbReference>
<dbReference type="InterPro" id="IPR008984">
    <property type="entry name" value="SMAD_FHA_dom_sf"/>
</dbReference>
<dbReference type="Proteomes" id="UP000001194">
    <property type="component" value="Unassembled WGS sequence"/>
</dbReference>
<dbReference type="HOGENOM" id="CLU_000288_63_47_1"/>
<feature type="compositionally biased region" description="Low complexity" evidence="6">
    <location>
        <begin position="20"/>
        <end position="34"/>
    </location>
</feature>
<dbReference type="SMART" id="SM00240">
    <property type="entry name" value="FHA"/>
    <property type="match status" value="1"/>
</dbReference>
<organism evidence="10">
    <name type="scientific">Laccaria bicolor (strain S238N-H82 / ATCC MYA-4686)</name>
    <name type="common">Bicoloured deceiver</name>
    <name type="synonym">Laccaria laccata var. bicolor</name>
    <dbReference type="NCBI Taxonomy" id="486041"/>
    <lineage>
        <taxon>Eukaryota</taxon>
        <taxon>Fungi</taxon>
        <taxon>Dikarya</taxon>
        <taxon>Basidiomycota</taxon>
        <taxon>Agaricomycotina</taxon>
        <taxon>Agaricomycetes</taxon>
        <taxon>Agaricomycetidae</taxon>
        <taxon>Agaricales</taxon>
        <taxon>Agaricineae</taxon>
        <taxon>Hydnangiaceae</taxon>
        <taxon>Laccaria</taxon>
    </lineage>
</organism>
<dbReference type="InParanoid" id="B0DDS6"/>
<dbReference type="KEGG" id="lbc:LACBIDRAFT_298988"/>
<keyword evidence="5" id="KW-0723">Serine/threonine-protein kinase</keyword>
<evidence type="ECO:0000256" key="3">
    <source>
        <dbReference type="ARBA" id="ARBA00022840"/>
    </source>
</evidence>
<dbReference type="PROSITE" id="PS00108">
    <property type="entry name" value="PROTEIN_KINASE_ST"/>
    <property type="match status" value="1"/>
</dbReference>
<keyword evidence="3 4" id="KW-0067">ATP-binding</keyword>
<dbReference type="OrthoDB" id="10252171at2759"/>
<protein>
    <submittedName>
        <fullName evidence="9">Predicted protein</fullName>
    </submittedName>
</protein>
<feature type="domain" description="FHA" evidence="7">
    <location>
        <begin position="68"/>
        <end position="116"/>
    </location>
</feature>
<evidence type="ECO:0000256" key="1">
    <source>
        <dbReference type="ARBA" id="ARBA00005575"/>
    </source>
</evidence>
<keyword evidence="2 4" id="KW-0547">Nucleotide-binding</keyword>
<dbReference type="Gene3D" id="3.30.200.20">
    <property type="entry name" value="Phosphorylase Kinase, domain 1"/>
    <property type="match status" value="1"/>
</dbReference>
<dbReference type="PROSITE" id="PS50011">
    <property type="entry name" value="PROTEIN_KINASE_DOM"/>
    <property type="match status" value="1"/>
</dbReference>
<dbReference type="InterPro" id="IPR000253">
    <property type="entry name" value="FHA_dom"/>
</dbReference>
<dbReference type="InterPro" id="IPR011009">
    <property type="entry name" value="Kinase-like_dom_sf"/>
</dbReference>
<dbReference type="InterPro" id="IPR017441">
    <property type="entry name" value="Protein_kinase_ATP_BS"/>
</dbReference>
<dbReference type="SUPFAM" id="SSF56112">
    <property type="entry name" value="Protein kinase-like (PK-like)"/>
    <property type="match status" value="1"/>
</dbReference>
<feature type="binding site" evidence="4">
    <location>
        <position position="194"/>
    </location>
    <ligand>
        <name>ATP</name>
        <dbReference type="ChEBI" id="CHEBI:30616"/>
    </ligand>
</feature>
<evidence type="ECO:0000313" key="9">
    <source>
        <dbReference type="EMBL" id="EDR07262.1"/>
    </source>
</evidence>
<evidence type="ECO:0000313" key="10">
    <source>
        <dbReference type="Proteomes" id="UP000001194"/>
    </source>
</evidence>
<keyword evidence="5" id="KW-0418">Kinase</keyword>
<dbReference type="EMBL" id="DS547105">
    <property type="protein sequence ID" value="EDR07262.1"/>
    <property type="molecule type" value="Genomic_DNA"/>
</dbReference>
<comment type="similarity">
    <text evidence="1">Belongs to the protein kinase superfamily. CAMK Ser/Thr protein kinase family. CHEK2 subfamily.</text>
</comment>
<evidence type="ECO:0000259" key="7">
    <source>
        <dbReference type="PROSITE" id="PS50006"/>
    </source>
</evidence>
<dbReference type="InterPro" id="IPR008271">
    <property type="entry name" value="Ser/Thr_kinase_AS"/>
</dbReference>
<evidence type="ECO:0000256" key="5">
    <source>
        <dbReference type="RuleBase" id="RU000304"/>
    </source>
</evidence>
<feature type="region of interest" description="Disordered" evidence="6">
    <location>
        <begin position="1"/>
        <end position="37"/>
    </location>
</feature>
<keyword evidence="10" id="KW-1185">Reference proteome</keyword>
<dbReference type="Gene3D" id="1.10.510.10">
    <property type="entry name" value="Transferase(Phosphotransferase) domain 1"/>
    <property type="match status" value="1"/>
</dbReference>
<reference evidence="9 10" key="1">
    <citation type="journal article" date="2008" name="Nature">
        <title>The genome of Laccaria bicolor provides insights into mycorrhizal symbiosis.</title>
        <authorList>
            <person name="Martin F."/>
            <person name="Aerts A."/>
            <person name="Ahren D."/>
            <person name="Brun A."/>
            <person name="Danchin E.G.J."/>
            <person name="Duchaussoy F."/>
            <person name="Gibon J."/>
            <person name="Kohler A."/>
            <person name="Lindquist E."/>
            <person name="Pereda V."/>
            <person name="Salamov A."/>
            <person name="Shapiro H.J."/>
            <person name="Wuyts J."/>
            <person name="Blaudez D."/>
            <person name="Buee M."/>
            <person name="Brokstein P."/>
            <person name="Canbaeck B."/>
            <person name="Cohen D."/>
            <person name="Courty P.E."/>
            <person name="Coutinho P.M."/>
            <person name="Delaruelle C."/>
            <person name="Detter J.C."/>
            <person name="Deveau A."/>
            <person name="DiFazio S."/>
            <person name="Duplessis S."/>
            <person name="Fraissinet-Tachet L."/>
            <person name="Lucic E."/>
            <person name="Frey-Klett P."/>
            <person name="Fourrey C."/>
            <person name="Feussner I."/>
            <person name="Gay G."/>
            <person name="Grimwood J."/>
            <person name="Hoegger P.J."/>
            <person name="Jain P."/>
            <person name="Kilaru S."/>
            <person name="Labbe J."/>
            <person name="Lin Y.C."/>
            <person name="Legue V."/>
            <person name="Le Tacon F."/>
            <person name="Marmeisse R."/>
            <person name="Melayah D."/>
            <person name="Montanini B."/>
            <person name="Muratet M."/>
            <person name="Nehls U."/>
            <person name="Niculita-Hirzel H."/>
            <person name="Oudot-Le Secq M.P."/>
            <person name="Peter M."/>
            <person name="Quesneville H."/>
            <person name="Rajashekar B."/>
            <person name="Reich M."/>
            <person name="Rouhier N."/>
            <person name="Schmutz J."/>
            <person name="Yin T."/>
            <person name="Chalot M."/>
            <person name="Henrissat B."/>
            <person name="Kuees U."/>
            <person name="Lucas S."/>
            <person name="Van de Peer Y."/>
            <person name="Podila G.K."/>
            <person name="Polle A."/>
            <person name="Pukkila P.J."/>
            <person name="Richardson P.M."/>
            <person name="Rouze P."/>
            <person name="Sanders I.R."/>
            <person name="Stajich J.E."/>
            <person name="Tunlid A."/>
            <person name="Tuskan G."/>
            <person name="Grigoriev I.V."/>
        </authorList>
    </citation>
    <scope>NUCLEOTIDE SEQUENCE [LARGE SCALE GENOMIC DNA]</scope>
    <source>
        <strain evidence="10">S238N-H82 / ATCC MYA-4686</strain>
    </source>
</reference>
<dbReference type="GO" id="GO:0004674">
    <property type="term" value="F:protein serine/threonine kinase activity"/>
    <property type="evidence" value="ECO:0007669"/>
    <property type="project" value="UniProtKB-KW"/>
</dbReference>
<dbReference type="AlphaFoldDB" id="B0DDS6"/>
<feature type="domain" description="Protein kinase" evidence="8">
    <location>
        <begin position="165"/>
        <end position="429"/>
    </location>
</feature>
<evidence type="ECO:0000259" key="8">
    <source>
        <dbReference type="PROSITE" id="PS50011"/>
    </source>
</evidence>